<feature type="disulfide bond" evidence="13">
    <location>
        <begin position="419"/>
        <end position="431"/>
    </location>
</feature>
<feature type="disulfide bond" evidence="13">
    <location>
        <begin position="293"/>
        <end position="305"/>
    </location>
</feature>
<evidence type="ECO:0000256" key="5">
    <source>
        <dbReference type="ARBA" id="ARBA00022692"/>
    </source>
</evidence>
<dbReference type="InterPro" id="IPR011042">
    <property type="entry name" value="6-blade_b-propeller_TolB-like"/>
</dbReference>
<keyword evidence="12" id="KW-0325">Glycoprotein</keyword>
<dbReference type="GO" id="GO:0043235">
    <property type="term" value="C:receptor complex"/>
    <property type="evidence" value="ECO:0007669"/>
    <property type="project" value="TreeGrafter"/>
</dbReference>
<dbReference type="Pfam" id="PF12662">
    <property type="entry name" value="cEGF"/>
    <property type="match status" value="1"/>
</dbReference>
<evidence type="ECO:0000256" key="13">
    <source>
        <dbReference type="PROSITE-ProRule" id="PRU00124"/>
    </source>
</evidence>
<dbReference type="SMART" id="SM00181">
    <property type="entry name" value="EGF"/>
    <property type="match status" value="7"/>
</dbReference>
<organism evidence="18">
    <name type="scientific">Dermatophagoides farinae</name>
    <name type="common">American house dust mite</name>
    <dbReference type="NCBI Taxonomy" id="6954"/>
    <lineage>
        <taxon>Eukaryota</taxon>
        <taxon>Metazoa</taxon>
        <taxon>Ecdysozoa</taxon>
        <taxon>Arthropoda</taxon>
        <taxon>Chelicerata</taxon>
        <taxon>Arachnida</taxon>
        <taxon>Acari</taxon>
        <taxon>Acariformes</taxon>
        <taxon>Sarcoptiformes</taxon>
        <taxon>Astigmata</taxon>
        <taxon>Psoroptidia</taxon>
        <taxon>Analgoidea</taxon>
        <taxon>Pyroglyphidae</taxon>
        <taxon>Dermatophagoidinae</taxon>
        <taxon>Dermatophagoides</taxon>
    </lineage>
</organism>
<feature type="domain" description="PH" evidence="17">
    <location>
        <begin position="2274"/>
        <end position="2369"/>
    </location>
</feature>
<name>A0A9D4P081_DERFA</name>
<feature type="repeat" description="LDL-receptor class B" evidence="14">
    <location>
        <begin position="1811"/>
        <end position="1854"/>
    </location>
</feature>
<evidence type="ECO:0000256" key="11">
    <source>
        <dbReference type="ARBA" id="ARBA00023170"/>
    </source>
</evidence>
<dbReference type="FunFam" id="2.120.10.30:FF:000241">
    <property type="entry name" value="Low-density lipoprotein receptor-related protein 6"/>
    <property type="match status" value="4"/>
</dbReference>
<keyword evidence="6" id="KW-0732">Signal</keyword>
<proteinExistence type="inferred from homology"/>
<feature type="disulfide bond" evidence="13">
    <location>
        <begin position="312"/>
        <end position="327"/>
    </location>
</feature>
<dbReference type="SUPFAM" id="SSF63825">
    <property type="entry name" value="YWTD domain"/>
    <property type="match status" value="4"/>
</dbReference>
<keyword evidence="8 16" id="KW-1133">Transmembrane helix</keyword>
<dbReference type="Gene3D" id="2.10.25.10">
    <property type="entry name" value="Laminin"/>
    <property type="match status" value="2"/>
</dbReference>
<feature type="repeat" description="LDL-receptor class B" evidence="14">
    <location>
        <begin position="1434"/>
        <end position="1476"/>
    </location>
</feature>
<dbReference type="GO" id="GO:0016324">
    <property type="term" value="C:apical plasma membrane"/>
    <property type="evidence" value="ECO:0007669"/>
    <property type="project" value="TreeGrafter"/>
</dbReference>
<keyword evidence="3" id="KW-0245">EGF-like domain</keyword>
<feature type="disulfide bond" evidence="13">
    <location>
        <begin position="379"/>
        <end position="391"/>
    </location>
</feature>
<feature type="disulfide bond" evidence="13">
    <location>
        <begin position="505"/>
        <end position="523"/>
    </location>
</feature>
<dbReference type="GO" id="GO:0005509">
    <property type="term" value="F:calcium ion binding"/>
    <property type="evidence" value="ECO:0007669"/>
    <property type="project" value="InterPro"/>
</dbReference>
<keyword evidence="4" id="KW-0254">Endocytosis</keyword>
<feature type="region of interest" description="Disordered" evidence="15">
    <location>
        <begin position="144"/>
        <end position="184"/>
    </location>
</feature>
<feature type="repeat" description="LDL-receptor class B" evidence="14">
    <location>
        <begin position="1076"/>
        <end position="1118"/>
    </location>
</feature>
<keyword evidence="18" id="KW-0449">Lipoprotein</keyword>
<evidence type="ECO:0000256" key="1">
    <source>
        <dbReference type="ARBA" id="ARBA00004167"/>
    </source>
</evidence>
<sequence>MKKATIIKNVCQNQQQQQQQRRRRRLQNGNYLILSSSENVIQPQQQQQQSKTKIKTNDRKLPSLSTKYRTSSWTSSWTIIIILINIISLITSSDDDSFVYARKNIDINSVVIGGGRNNHLCSLCGSDTFACAIDSFYLNNNNNNNDNNNNKVKQTKNENQTTITDKQRRHSIATSSSSSSSSTNCTCIPLNWQCDGEPDCPDSSDEIGCEKPNCSSSKEFSCVTISKCINKELFCNQFDDCGDNSDEIDCMARECDIENETRCDNGRCIPSEWLCDHYDDCGDLSDERCIDPCSPEEFRCQSGQCIPLIYQCNNKTDCPDMSDEFDCHYRTISSQSLPNDTYGSSKITILNVNKNQNKTQEIDGGGGGANNNLLVVAKCPNGQFMCHNGLCISELYHCDNDNDCGDWSDEKNCDGHFKCRVTEFPCQNGQCINQDWRCDGDFDCEDFSDESNCPSQSCTKQEFRCRSGQCIRNSLRCDGDKDCYDNSDEEGCLDNLECTSGNFRCRDGTCISLTNVCDGAPNCPDGSDEDTNSTCIANIMACHESGFPCQHICVATTTGHYCACKEGYRKASDGRSCIDIDECLVGSLRSDYLEHYVNFRFTDHHHHHHPEHQHHRNQALTLPNIQVCSQKCENSVPGFQCSCANGYRLRVDKRRCKAIQAPEPILFVANFNNLRALILDSTILVNNYYAPLSFNRLYSEIDSIDSLSIDSLNSELIYNDYHYKKNLYFWTNSKTRKIFSAFVEINPKDLIASNHSSVNHQLPSPLLPIRLQNVKPIIETGIVEPNSIAVDWINDRIYWTDSGASRIEYCNLDGSNRKVMFAHSVEKPKSIAINPDKKSIYWSDWGQPVRIESSFMDGSARQIIISALLMNPTGLTIDYPANKLYWIDIKQNLIECSNLDGSNRYTIVHDEVQYPITLTIFEDNLYWTGLKSTKINIVNKLSGKLISTIETSHDNSTNDQLNINVKVFHPLRQPDIEFNICHSHTCSDICLPNNNSYRCLCPFGFSFRDENSKKCKKDSDSLLLFTRRNEIRAINLSKRKLMIEQNNPYEEFNLDYVLPILRISFVVSMDYDWSTSTIFWSDLLNKSINSAHWTGQHQKVIISSSLEAPSGIAYDWITKNIYWVDTGRNVIEVSKNNGSFRSLVIWQSLDQPRDIVLDPQTALMFWSQWNNHTANIERSGMDGSFRMKIHSTNLTRPHGLAIDYASKRLYWTDSSKSRIEYSFYDGSERRTLYSANIRQPFAVAIKNDLVYWSDLHFRNIQQANKITGRMSSIVAENLDNLMDMIIFQYNHSTSRDDFRNSIRNICHRSKCSHLCVLSSNQPGYKCLCPIGIRLFSDNITCASDMQKYLIMTTRNDIKRISLDTEYRFDVRLPLNQRLSNAFVLDVHFQSDTVYWSDTNENVIYKSNIRNGEIQKILNYGLSGVNGLAIDNVGHKIYWTDAGRKRIEVANLNGMFRKVLLSKDLDSPRAIALNSKSGHMVWADWGSQVRIERADMDGKRRALIVNENLGWPNGITFTKYGRIIWTDSKTHTIEMVDLNGSNRRTLIKDLPSPYGITIMDDYIYWTDWQTKSVNRLYLSSDYESYVSAQMNSKMEMVSKSLNNLVDIVAVNKVPDVSILSNNHHMKTICRENNNCSHLCLLNSDPGYSCHCPSGVVLLDDLTTCKSEISEQILIGCENNIRRLSLDIEDWIDIYLPINNLIDVVSFDFHYRHGQIFYADSQTNEIRSLKIVSGKNLSQLAEASLLKTITIITSDNNRKITSIAVDWIADNIYWSDQERHIIEVARIDGSSRKILIDLDLDEPKCLEVMPNSGFLFWINGGNNQKIERAFLDGSSRIKLIDSNIGLVNGLAVDDGIENHDRTPRIYWSDEVLKRIETAIVDGTQRRIIIASGLTLPFSITVLGDYIYWSDLYHKVVERANRWTGFNYDLISDNIENIKQIRAVAESKQKIDFYWEENPDNPNIPHSNPCAQQNGQCSHLCLFRSHGYICACPLIIDTPCSTVPGQTNNLTSTKTFDIQTSDWNPDIDVQQNLDVIVNTTQKTIVVESNEFSINIESNEKTNPLNDSSLIDEIDNHVVNQSCILNLYNYNIPMVNISECITSTFNFSDRYKHHHQNHHHRSNNVHNDFNNKRIEHHNTSLPPPPPPPTTATTALLSSQPRILDEIFPPIYSDYSNNMNMNMTPVVNVQSKLSSNIKTIRINDDPFRSQHFIYGDDDGDGIHIQNIESIKQQKEPTLMKNRINESTRELSSDTKLTSQELDHLCSVMIRAKEFDEKESKNFEGQLCKYTNVVKGWQYRWFVINSIGGMLEYYTSKDRHKQRGYFCLANCQVIPSDEDSQTFSVHSAGGEVYKLKAANAKDRQIWVDNLRLAVQLQEDKIQQNSTINSIKFNSDLLSSFDGVQNQLSVAKDHHDTIVKLIENISNTDEDLLILKATSLAAINSLEQCFSVLESLNYSNNNYYKK</sequence>
<feature type="repeat" description="LDL-receptor class B" evidence="14">
    <location>
        <begin position="1861"/>
        <end position="1903"/>
    </location>
</feature>
<evidence type="ECO:0000313" key="18">
    <source>
        <dbReference type="EMBL" id="KAH7640655.1"/>
    </source>
</evidence>
<comment type="similarity">
    <text evidence="2">Belongs to the OSBP family.</text>
</comment>
<dbReference type="Gene3D" id="2.30.29.30">
    <property type="entry name" value="Pleckstrin-homology domain (PH domain)/Phosphotyrosine-binding domain (PTB)"/>
    <property type="match status" value="1"/>
</dbReference>
<dbReference type="Gene3D" id="4.10.400.10">
    <property type="entry name" value="Low-density Lipoprotein Receptor"/>
    <property type="match status" value="8"/>
</dbReference>
<dbReference type="InterPro" id="IPR002172">
    <property type="entry name" value="LDrepeatLR_classA_rpt"/>
</dbReference>
<dbReference type="SMART" id="SM00233">
    <property type="entry name" value="PH"/>
    <property type="match status" value="1"/>
</dbReference>
<feature type="disulfide bond" evidence="13">
    <location>
        <begin position="465"/>
        <end position="483"/>
    </location>
</feature>
<evidence type="ECO:0000256" key="7">
    <source>
        <dbReference type="ARBA" id="ARBA00022737"/>
    </source>
</evidence>
<dbReference type="InterPro" id="IPR026823">
    <property type="entry name" value="cEGF"/>
</dbReference>
<accession>A0A9D4P081</accession>
<dbReference type="InterPro" id="IPR000742">
    <property type="entry name" value="EGF"/>
</dbReference>
<evidence type="ECO:0000256" key="9">
    <source>
        <dbReference type="ARBA" id="ARBA00023136"/>
    </source>
</evidence>
<dbReference type="Pfam" id="PF00058">
    <property type="entry name" value="Ldl_recept_b"/>
    <property type="match status" value="10"/>
</dbReference>
<dbReference type="InterPro" id="IPR000033">
    <property type="entry name" value="LDLR_classB_rpt"/>
</dbReference>
<feature type="repeat" description="LDL-receptor class B" evidence="14">
    <location>
        <begin position="795"/>
        <end position="837"/>
    </location>
</feature>
<dbReference type="PRINTS" id="PR00261">
    <property type="entry name" value="LDLRECEPTOR"/>
</dbReference>
<feature type="disulfide bond" evidence="13">
    <location>
        <begin position="398"/>
        <end position="413"/>
    </location>
</feature>
<feature type="repeat" description="LDL-receptor class B" evidence="14">
    <location>
        <begin position="882"/>
        <end position="924"/>
    </location>
</feature>
<dbReference type="PANTHER" id="PTHR22722:SF14">
    <property type="entry name" value="MEGALIN, ISOFORM A"/>
    <property type="match status" value="1"/>
</dbReference>
<keyword evidence="10 13" id="KW-1015">Disulfide bond</keyword>
<dbReference type="InterPro" id="IPR036055">
    <property type="entry name" value="LDL_receptor-like_sf"/>
</dbReference>
<feature type="disulfide bond" evidence="13">
    <location>
        <begin position="458"/>
        <end position="470"/>
    </location>
</feature>
<evidence type="ECO:0000256" key="2">
    <source>
        <dbReference type="ARBA" id="ARBA00008842"/>
    </source>
</evidence>
<dbReference type="EMBL" id="SDOV01000005">
    <property type="protein sequence ID" value="KAH7640655.1"/>
    <property type="molecule type" value="Genomic_DNA"/>
</dbReference>
<comment type="caution">
    <text evidence="18">The sequence shown here is derived from an EMBL/GenBank/DDBJ whole genome shotgun (WGS) entry which is preliminary data.</text>
</comment>
<comment type="subcellular location">
    <subcellularLocation>
        <location evidence="1">Membrane</location>
        <topology evidence="1">Single-pass membrane protein</topology>
    </subcellularLocation>
</comment>
<dbReference type="InterPro" id="IPR009030">
    <property type="entry name" value="Growth_fac_rcpt_cys_sf"/>
</dbReference>
<keyword evidence="11 18" id="KW-0675">Receptor</keyword>
<evidence type="ECO:0000256" key="14">
    <source>
        <dbReference type="PROSITE-ProRule" id="PRU00461"/>
    </source>
</evidence>
<dbReference type="InterPro" id="IPR001849">
    <property type="entry name" value="PH_domain"/>
</dbReference>
<reference evidence="18" key="1">
    <citation type="submission" date="2020-06" db="EMBL/GenBank/DDBJ databases">
        <authorList>
            <person name="Ji K."/>
            <person name="Li J."/>
        </authorList>
    </citation>
    <scope>NUCLEOTIDE SEQUENCE</scope>
    <source>
        <strain evidence="18">JKM2019</strain>
        <tissue evidence="18">Whole body</tissue>
    </source>
</reference>
<evidence type="ECO:0000256" key="10">
    <source>
        <dbReference type="ARBA" id="ARBA00023157"/>
    </source>
</evidence>
<keyword evidence="7" id="KW-0677">Repeat</keyword>
<feature type="disulfide bond" evidence="13">
    <location>
        <begin position="300"/>
        <end position="318"/>
    </location>
</feature>
<feature type="disulfide bond" evidence="13">
    <location>
        <begin position="235"/>
        <end position="250"/>
    </location>
</feature>
<feature type="disulfide bond" evidence="13">
    <location>
        <begin position="386"/>
        <end position="404"/>
    </location>
</feature>
<dbReference type="PANTHER" id="PTHR22722">
    <property type="entry name" value="LOW-DENSITY LIPOPROTEIN RECEPTOR-RELATED PROTEIN 2-RELATED"/>
    <property type="match status" value="1"/>
</dbReference>
<dbReference type="SUPFAM" id="SSF57184">
    <property type="entry name" value="Growth factor receptor domain"/>
    <property type="match status" value="3"/>
</dbReference>
<feature type="disulfide bond" evidence="13">
    <location>
        <begin position="263"/>
        <end position="281"/>
    </location>
</feature>
<dbReference type="SUPFAM" id="SSF57424">
    <property type="entry name" value="LDL receptor-like module"/>
    <property type="match status" value="5"/>
</dbReference>
<dbReference type="InterPro" id="IPR023415">
    <property type="entry name" value="LDLR_class-A_CS"/>
</dbReference>
<keyword evidence="9 16" id="KW-0472">Membrane</keyword>
<dbReference type="GO" id="GO:0006898">
    <property type="term" value="P:receptor-mediated endocytosis"/>
    <property type="evidence" value="ECO:0007669"/>
    <property type="project" value="TreeGrafter"/>
</dbReference>
<feature type="repeat" description="LDL-receptor class B" evidence="14">
    <location>
        <begin position="1119"/>
        <end position="1161"/>
    </location>
</feature>
<dbReference type="CDD" id="cd00112">
    <property type="entry name" value="LDLa"/>
    <property type="match status" value="8"/>
</dbReference>
<dbReference type="InterPro" id="IPR011993">
    <property type="entry name" value="PH-like_dom_sf"/>
</dbReference>
<feature type="repeat" description="LDL-receptor class B" evidence="14">
    <location>
        <begin position="1768"/>
        <end position="1810"/>
    </location>
</feature>
<dbReference type="Pfam" id="PF00057">
    <property type="entry name" value="Ldl_recept_a"/>
    <property type="match status" value="7"/>
</dbReference>
<dbReference type="InterPro" id="IPR001881">
    <property type="entry name" value="EGF-like_Ca-bd_dom"/>
</dbReference>
<dbReference type="GO" id="GO:0006869">
    <property type="term" value="P:lipid transport"/>
    <property type="evidence" value="ECO:0007669"/>
    <property type="project" value="UniProtKB-ARBA"/>
</dbReference>
<gene>
    <name evidence="18" type="ORF">HUG17_8124</name>
</gene>
<evidence type="ECO:0000256" key="3">
    <source>
        <dbReference type="ARBA" id="ARBA00022536"/>
    </source>
</evidence>
<dbReference type="SUPFAM" id="SSF50729">
    <property type="entry name" value="PH domain-like"/>
    <property type="match status" value="1"/>
</dbReference>
<evidence type="ECO:0000256" key="6">
    <source>
        <dbReference type="ARBA" id="ARBA00022729"/>
    </source>
</evidence>
<dbReference type="InterPro" id="IPR051221">
    <property type="entry name" value="LDLR-related"/>
</dbReference>
<evidence type="ECO:0000256" key="15">
    <source>
        <dbReference type="SAM" id="MobiDB-lite"/>
    </source>
</evidence>
<dbReference type="PROSITE" id="PS51120">
    <property type="entry name" value="LDLRB"/>
    <property type="match status" value="13"/>
</dbReference>
<protein>
    <submittedName>
        <fullName evidence="18">Low density lipoprotein receptor-like protein</fullName>
    </submittedName>
</protein>
<feature type="repeat" description="LDL-receptor class B" evidence="14">
    <location>
        <begin position="1162"/>
        <end position="1206"/>
    </location>
</feature>
<dbReference type="SMART" id="SM00192">
    <property type="entry name" value="LDLa"/>
    <property type="match status" value="8"/>
</dbReference>
<comment type="caution">
    <text evidence="13">Lacks conserved residue(s) required for the propagation of feature annotation.</text>
</comment>
<dbReference type="PROSITE" id="PS50003">
    <property type="entry name" value="PH_DOMAIN"/>
    <property type="match status" value="1"/>
</dbReference>
<dbReference type="Proteomes" id="UP000828236">
    <property type="component" value="Unassembled WGS sequence"/>
</dbReference>
<evidence type="ECO:0000256" key="4">
    <source>
        <dbReference type="ARBA" id="ARBA00022583"/>
    </source>
</evidence>
<dbReference type="Gene3D" id="2.120.10.30">
    <property type="entry name" value="TolB, C-terminal domain"/>
    <property type="match status" value="4"/>
</dbReference>
<evidence type="ECO:0000256" key="8">
    <source>
        <dbReference type="ARBA" id="ARBA00022989"/>
    </source>
</evidence>
<dbReference type="GO" id="GO:0042562">
    <property type="term" value="F:hormone binding"/>
    <property type="evidence" value="ECO:0007669"/>
    <property type="project" value="TreeGrafter"/>
</dbReference>
<feature type="repeat" description="LDL-receptor class B" evidence="14">
    <location>
        <begin position="838"/>
        <end position="881"/>
    </location>
</feature>
<dbReference type="PROSITE" id="PS01209">
    <property type="entry name" value="LDLRA_1"/>
    <property type="match status" value="4"/>
</dbReference>
<feature type="repeat" description="LDL-receptor class B" evidence="14">
    <location>
        <begin position="1391"/>
        <end position="1433"/>
    </location>
</feature>
<dbReference type="SMART" id="SM00179">
    <property type="entry name" value="EGF_CA"/>
    <property type="match status" value="4"/>
</dbReference>
<feature type="repeat" description="LDL-receptor class B" evidence="14">
    <location>
        <begin position="1477"/>
        <end position="1520"/>
    </location>
</feature>
<dbReference type="Pfam" id="PF15409">
    <property type="entry name" value="PH_8"/>
    <property type="match status" value="1"/>
</dbReference>
<evidence type="ECO:0000256" key="12">
    <source>
        <dbReference type="ARBA" id="ARBA00023180"/>
    </source>
</evidence>
<reference evidence="18" key="2">
    <citation type="journal article" date="2021" name="World Allergy Organ. J.">
        <title>Chromosome-level assembly of Dermatophagoides farinae genome and transcriptome reveals two novel allergens Der f 37 and Der f 39.</title>
        <authorList>
            <person name="Chen J."/>
            <person name="Cai Z."/>
            <person name="Fan D."/>
            <person name="Hu J."/>
            <person name="Hou Y."/>
            <person name="He Y."/>
            <person name="Zhang Z."/>
            <person name="Zhao Z."/>
            <person name="Gao P."/>
            <person name="Hu W."/>
            <person name="Sun J."/>
            <person name="Li J."/>
            <person name="Ji K."/>
        </authorList>
    </citation>
    <scope>NUCLEOTIDE SEQUENCE</scope>
    <source>
        <strain evidence="18">JKM2019</strain>
    </source>
</reference>
<feature type="transmembrane region" description="Helical" evidence="16">
    <location>
        <begin position="70"/>
        <end position="90"/>
    </location>
</feature>
<feature type="disulfide bond" evidence="13">
    <location>
        <begin position="477"/>
        <end position="492"/>
    </location>
</feature>
<evidence type="ECO:0000259" key="17">
    <source>
        <dbReference type="PROSITE" id="PS50003"/>
    </source>
</evidence>
<dbReference type="InterPro" id="IPR041680">
    <property type="entry name" value="PH_8"/>
</dbReference>
<feature type="disulfide bond" evidence="13">
    <location>
        <begin position="498"/>
        <end position="510"/>
    </location>
</feature>
<keyword evidence="5 16" id="KW-0812">Transmembrane</keyword>
<dbReference type="FunFam" id="4.10.400.10:FF:000034">
    <property type="entry name" value="Low-density lipoprotein receptor-related protein 2"/>
    <property type="match status" value="2"/>
</dbReference>
<feature type="disulfide bond" evidence="13">
    <location>
        <begin position="426"/>
        <end position="444"/>
    </location>
</feature>
<evidence type="ECO:0000256" key="16">
    <source>
        <dbReference type="SAM" id="Phobius"/>
    </source>
</evidence>
<feature type="repeat" description="LDL-receptor class B" evidence="14">
    <location>
        <begin position="1207"/>
        <end position="1249"/>
    </location>
</feature>
<dbReference type="PROSITE" id="PS50068">
    <property type="entry name" value="LDLRA_2"/>
    <property type="match status" value="8"/>
</dbReference>
<feature type="disulfide bond" evidence="13">
    <location>
        <begin position="438"/>
        <end position="453"/>
    </location>
</feature>
<dbReference type="SMART" id="SM00135">
    <property type="entry name" value="LY"/>
    <property type="match status" value="19"/>
</dbReference>
<feature type="disulfide bond" evidence="13">
    <location>
        <begin position="194"/>
        <end position="209"/>
    </location>
</feature>